<evidence type="ECO:0000313" key="2">
    <source>
        <dbReference type="EMBL" id="GGI09480.1"/>
    </source>
</evidence>
<organism evidence="2 3">
    <name type="scientific">Isoptericola cucumis</name>
    <dbReference type="NCBI Taxonomy" id="1776856"/>
    <lineage>
        <taxon>Bacteria</taxon>
        <taxon>Bacillati</taxon>
        <taxon>Actinomycetota</taxon>
        <taxon>Actinomycetes</taxon>
        <taxon>Micrococcales</taxon>
        <taxon>Promicromonosporaceae</taxon>
        <taxon>Isoptericola</taxon>
    </lineage>
</organism>
<comment type="caution">
    <text evidence="2">The sequence shown here is derived from an EMBL/GenBank/DDBJ whole genome shotgun (WGS) entry which is preliminary data.</text>
</comment>
<proteinExistence type="predicted"/>
<gene>
    <name evidence="2" type="ORF">GCM10007368_26390</name>
</gene>
<evidence type="ECO:0000256" key="1">
    <source>
        <dbReference type="SAM" id="MobiDB-lite"/>
    </source>
</evidence>
<reference evidence="3" key="1">
    <citation type="journal article" date="2019" name="Int. J. Syst. Evol. Microbiol.">
        <title>The Global Catalogue of Microorganisms (GCM) 10K type strain sequencing project: providing services to taxonomists for standard genome sequencing and annotation.</title>
        <authorList>
            <consortium name="The Broad Institute Genomics Platform"/>
            <consortium name="The Broad Institute Genome Sequencing Center for Infectious Disease"/>
            <person name="Wu L."/>
            <person name="Ma J."/>
        </authorList>
    </citation>
    <scope>NUCLEOTIDE SEQUENCE [LARGE SCALE GENOMIC DNA]</scope>
    <source>
        <strain evidence="3">CCM 8653</strain>
    </source>
</reference>
<feature type="compositionally biased region" description="Low complexity" evidence="1">
    <location>
        <begin position="43"/>
        <end position="63"/>
    </location>
</feature>
<protein>
    <submittedName>
        <fullName evidence="2">Uncharacterized protein</fullName>
    </submittedName>
</protein>
<name>A0ABQ2B9T8_9MICO</name>
<sequence length="102" mass="10625">MTDSIETSGWACVAAACIDCIRSPSAPEKRSQMRTVVPPPALALPAQPLTAPPSATAPAPTSAVCRNPRRDNRARASCGAGPVGPRPRRAVILDLPWCNVAL</sequence>
<evidence type="ECO:0000313" key="3">
    <source>
        <dbReference type="Proteomes" id="UP000632535"/>
    </source>
</evidence>
<feature type="region of interest" description="Disordered" evidence="1">
    <location>
        <begin position="26"/>
        <end position="68"/>
    </location>
</feature>
<dbReference type="EMBL" id="BMDG01000008">
    <property type="protein sequence ID" value="GGI09480.1"/>
    <property type="molecule type" value="Genomic_DNA"/>
</dbReference>
<dbReference type="Proteomes" id="UP000632535">
    <property type="component" value="Unassembled WGS sequence"/>
</dbReference>
<keyword evidence="3" id="KW-1185">Reference proteome</keyword>
<accession>A0ABQ2B9T8</accession>